<keyword evidence="2" id="KW-0233">DNA recombination</keyword>
<name>A0A560EGK9_9PROT</name>
<dbReference type="PANTHER" id="PTHR30349">
    <property type="entry name" value="PHAGE INTEGRASE-RELATED"/>
    <property type="match status" value="1"/>
</dbReference>
<sequence>MATILPRTNREGQVIGYQAKVRRLGHKPVSKTFEKRRDAERWAKSIETDMDRRVFQDYSQADETTLGALLRRYREAITPKKRGAEQEAGHFQVIEDDEICLRRLSGLTPQDIASFRDRMLAADYAPATVVRRMNLIATAIGHGRREWSIHMPSNPAEAKLTARPKGADRKRERRLVPERTEIVLAFDPDQQIDIEVHVRVPSEEERLIAGLAANKHGRWLVPMAQLALETAARQGEICALTWEDIDLKKRVMTVRGLSGDGSKNGEVRRVPLSTAAIAALRSFPTFEEGTGPVVAEDQALLKVTFGRVVDRLGIKDLTFHDLRHEATSRLAKIYPNPLELMRITGHKSLATLARYYHADAEELAQRLA</sequence>
<dbReference type="SUPFAM" id="SSF56349">
    <property type="entry name" value="DNA breaking-rejoining enzymes"/>
    <property type="match status" value="1"/>
</dbReference>
<keyword evidence="1" id="KW-0229">DNA integration</keyword>
<dbReference type="Gene3D" id="1.10.443.10">
    <property type="entry name" value="Intergrase catalytic core"/>
    <property type="match status" value="1"/>
</dbReference>
<dbReference type="Proteomes" id="UP000319859">
    <property type="component" value="Unassembled WGS sequence"/>
</dbReference>
<dbReference type="PANTHER" id="PTHR30349:SF94">
    <property type="entry name" value="INTEGRASE_RECOMBINASE HI_1414-RELATED"/>
    <property type="match status" value="1"/>
</dbReference>
<protein>
    <submittedName>
        <fullName evidence="4">Site-specific recombinase XerD</fullName>
    </submittedName>
</protein>
<dbReference type="InterPro" id="IPR050090">
    <property type="entry name" value="Tyrosine_recombinase_XerCD"/>
</dbReference>
<proteinExistence type="predicted"/>
<feature type="domain" description="Tyr recombinase" evidence="3">
    <location>
        <begin position="194"/>
        <end position="368"/>
    </location>
</feature>
<dbReference type="GO" id="GO:0006310">
    <property type="term" value="P:DNA recombination"/>
    <property type="evidence" value="ECO:0007669"/>
    <property type="project" value="UniProtKB-KW"/>
</dbReference>
<dbReference type="InterPro" id="IPR013762">
    <property type="entry name" value="Integrase-like_cat_sf"/>
</dbReference>
<organism evidence="4 5">
    <name type="scientific">Nitrospirillum amazonense</name>
    <dbReference type="NCBI Taxonomy" id="28077"/>
    <lineage>
        <taxon>Bacteria</taxon>
        <taxon>Pseudomonadati</taxon>
        <taxon>Pseudomonadota</taxon>
        <taxon>Alphaproteobacteria</taxon>
        <taxon>Rhodospirillales</taxon>
        <taxon>Azospirillaceae</taxon>
        <taxon>Nitrospirillum</taxon>
    </lineage>
</organism>
<reference evidence="4 5" key="1">
    <citation type="submission" date="2019-06" db="EMBL/GenBank/DDBJ databases">
        <title>Genomic Encyclopedia of Type Strains, Phase IV (KMG-V): Genome sequencing to study the core and pangenomes of soil and plant-associated prokaryotes.</title>
        <authorList>
            <person name="Whitman W."/>
        </authorList>
    </citation>
    <scope>NUCLEOTIDE SEQUENCE [LARGE SCALE GENOMIC DNA]</scope>
    <source>
        <strain evidence="4 5">BR 11880</strain>
    </source>
</reference>
<evidence type="ECO:0000256" key="2">
    <source>
        <dbReference type="ARBA" id="ARBA00023172"/>
    </source>
</evidence>
<evidence type="ECO:0000313" key="4">
    <source>
        <dbReference type="EMBL" id="TWB08499.1"/>
    </source>
</evidence>
<dbReference type="GO" id="GO:0015074">
    <property type="term" value="P:DNA integration"/>
    <property type="evidence" value="ECO:0007669"/>
    <property type="project" value="UniProtKB-KW"/>
</dbReference>
<dbReference type="InterPro" id="IPR011010">
    <property type="entry name" value="DNA_brk_join_enz"/>
</dbReference>
<gene>
    <name evidence="4" type="ORF">FBZ89_1583</name>
</gene>
<evidence type="ECO:0000313" key="5">
    <source>
        <dbReference type="Proteomes" id="UP000319859"/>
    </source>
</evidence>
<dbReference type="OrthoDB" id="9814722at2"/>
<dbReference type="CDD" id="cd00796">
    <property type="entry name" value="INT_Rci_Hp1_C"/>
    <property type="match status" value="1"/>
</dbReference>
<dbReference type="GO" id="GO:0003677">
    <property type="term" value="F:DNA binding"/>
    <property type="evidence" value="ECO:0007669"/>
    <property type="project" value="InterPro"/>
</dbReference>
<dbReference type="PROSITE" id="PS51898">
    <property type="entry name" value="TYR_RECOMBINASE"/>
    <property type="match status" value="1"/>
</dbReference>
<dbReference type="AlphaFoldDB" id="A0A560EGK9"/>
<dbReference type="Pfam" id="PF00589">
    <property type="entry name" value="Phage_integrase"/>
    <property type="match status" value="1"/>
</dbReference>
<dbReference type="EMBL" id="VITN01000058">
    <property type="protein sequence ID" value="TWB08499.1"/>
    <property type="molecule type" value="Genomic_DNA"/>
</dbReference>
<dbReference type="InterPro" id="IPR002104">
    <property type="entry name" value="Integrase_catalytic"/>
</dbReference>
<dbReference type="RefSeq" id="WP_145754846.1">
    <property type="nucleotide sequence ID" value="NZ_VITN01000058.1"/>
</dbReference>
<comment type="caution">
    <text evidence="4">The sequence shown here is derived from an EMBL/GenBank/DDBJ whole genome shotgun (WGS) entry which is preliminary data.</text>
</comment>
<evidence type="ECO:0000256" key="1">
    <source>
        <dbReference type="ARBA" id="ARBA00022908"/>
    </source>
</evidence>
<accession>A0A560EGK9</accession>
<evidence type="ECO:0000259" key="3">
    <source>
        <dbReference type="PROSITE" id="PS51898"/>
    </source>
</evidence>